<evidence type="ECO:0000256" key="1">
    <source>
        <dbReference type="SAM" id="MobiDB-lite"/>
    </source>
</evidence>
<dbReference type="EMBL" id="AE017352">
    <property type="protein sequence ID" value="ALO69689.1"/>
    <property type="molecule type" value="Genomic_DNA"/>
</dbReference>
<dbReference type="InParanoid" id="A0A0S2M625"/>
<dbReference type="OrthoDB" id="2573567at2759"/>
<organism evidence="2 3">
    <name type="scientific">Cryptococcus deneoformans (strain JEC21 / ATCC MYA-565)</name>
    <name type="common">Cryptococcus neoformans var. neoformans serotype D</name>
    <dbReference type="NCBI Taxonomy" id="214684"/>
    <lineage>
        <taxon>Eukaryota</taxon>
        <taxon>Fungi</taxon>
        <taxon>Dikarya</taxon>
        <taxon>Basidiomycota</taxon>
        <taxon>Agaricomycotina</taxon>
        <taxon>Tremellomycetes</taxon>
        <taxon>Tremellales</taxon>
        <taxon>Cryptococcaceae</taxon>
        <taxon>Cryptococcus</taxon>
        <taxon>Cryptococcus neoformans species complex</taxon>
    </lineage>
</organism>
<dbReference type="PaxDb" id="214684-A0A0S2M625"/>
<feature type="region of interest" description="Disordered" evidence="1">
    <location>
        <begin position="107"/>
        <end position="149"/>
    </location>
</feature>
<gene>
    <name evidence="2" type="ordered locus">CNL04915</name>
</gene>
<sequence length="548" mass="61075">MFDLSPTPFVPSKSLVPSSPSRITIHRNQLHRASSSENLIVGGLANWRRKPRPSTSHSQYSVKSVGSKVSGCEVKNGSKRGLGMGMQATPARKRRLTNNASIGAMSTPKTMQSRFRSTEGDLTSSTCRSISSNELLDSAEDATSPSISADDINPIANNWDSVRTMDEDSSTPNILYSSGSHTLFPAALDILVPLNDIFSVSQQYPHIIPTSGDAFSELEWDIRVPLNDVLSTPRATRITSSWQAASKIDQRRSTPYRHGGSSGPVAISIDVASGIDNGVLDESVEFVRSICPSPEGLNHYVLGPDSRHENDIAASSDVQLFETPIRKRVMEDILLDPELEEFGGQKMASRVLTPISNNMEHLSTRFLRRDKRWERAENLISPAQYHEVSWMDPFGFWWMCHIVSDKSPAVYDPSSPPRPVARHSSTPLIFPSMTSRTTSLETTDYLSHGSVEEKEGAPISGKWRGAEMMARMEGDFIAAEGQGSHVSEEDRHAAADHQERPRRQNRRYRRGNKLAQFTEEFSRQREARIQHYKDLEEHYSLKVELVLG</sequence>
<reference evidence="2 3" key="1">
    <citation type="journal article" date="2005" name="Science">
        <title>The genome of the basidiomycetous yeast and human pathogen Cryptococcus neoformans.</title>
        <authorList>
            <person name="Loftus B.J."/>
            <person name="Fung E."/>
            <person name="Roncaglia P."/>
            <person name="Rowley D."/>
            <person name="Amedeo P."/>
            <person name="Bruno D."/>
            <person name="Vamathevan J."/>
            <person name="Miranda M."/>
            <person name="Anderson I.J."/>
            <person name="Fraser J.A."/>
            <person name="Allen J.E."/>
            <person name="Bosdet I.E."/>
            <person name="Brent M.R."/>
            <person name="Chiu R."/>
            <person name="Doering T.L."/>
            <person name="Donlin M.J."/>
            <person name="D'Souza C.A."/>
            <person name="Fox D.S."/>
            <person name="Grinberg V."/>
            <person name="Fu J."/>
            <person name="Fukushima M."/>
            <person name="Haas B.J."/>
            <person name="Huang J.C."/>
            <person name="Janbon G."/>
            <person name="Jones S.J."/>
            <person name="Koo H.L."/>
            <person name="Krzywinski M.I."/>
            <person name="Kwon-Chung J.K."/>
            <person name="Lengeler K.B."/>
            <person name="Maiti R."/>
            <person name="Marra M.A."/>
            <person name="Marra R.E."/>
            <person name="Mathewson C.A."/>
            <person name="Mitchell T.G."/>
            <person name="Pertea M."/>
            <person name="Riggs F.R."/>
            <person name="Salzberg S.L."/>
            <person name="Schein J.E."/>
            <person name="Shvartsbeyn A."/>
            <person name="Shin H."/>
            <person name="Shumway M."/>
            <person name="Specht C.A."/>
            <person name="Suh B.B."/>
            <person name="Tenney A."/>
            <person name="Utterback T.R."/>
            <person name="Wickes B.L."/>
            <person name="Wortman J.R."/>
            <person name="Wye N.H."/>
            <person name="Kronstad J.W."/>
            <person name="Lodge J.K."/>
            <person name="Heitman J."/>
            <person name="Davis R.W."/>
            <person name="Fraser C.M."/>
            <person name="Hyman R.W."/>
        </authorList>
    </citation>
    <scope>NUCLEOTIDE SEQUENCE [LARGE SCALE GENOMIC DNA]</scope>
    <source>
        <strain evidence="3">JEC21 / ATCC MYA-565</strain>
    </source>
</reference>
<dbReference type="KEGG" id="cne:CNL04915"/>
<feature type="region of interest" description="Disordered" evidence="1">
    <location>
        <begin position="1"/>
        <end position="20"/>
    </location>
</feature>
<dbReference type="VEuPathDB" id="FungiDB:CNL04915"/>
<accession>A0A0S2M625</accession>
<protein>
    <submittedName>
        <fullName evidence="2">Uncharacterized protein</fullName>
    </submittedName>
</protein>
<keyword evidence="3" id="KW-1185">Reference proteome</keyword>
<dbReference type="Proteomes" id="UP000002149">
    <property type="component" value="Chromosome 12"/>
</dbReference>
<dbReference type="AlphaFoldDB" id="A0A0S2M625"/>
<name>A0A0S2M625_CRYD1</name>
<evidence type="ECO:0000313" key="3">
    <source>
        <dbReference type="Proteomes" id="UP000002149"/>
    </source>
</evidence>
<dbReference type="RefSeq" id="XP_024514662.1">
    <property type="nucleotide sequence ID" value="XM_024658830.1"/>
</dbReference>
<dbReference type="GeneID" id="36393122"/>
<evidence type="ECO:0000313" key="2">
    <source>
        <dbReference type="EMBL" id="ALO69689.1"/>
    </source>
</evidence>
<feature type="compositionally biased region" description="Polar residues" evidence="1">
    <location>
        <begin position="107"/>
        <end position="147"/>
    </location>
</feature>
<feature type="compositionally biased region" description="Low complexity" evidence="1">
    <location>
        <begin position="10"/>
        <end position="20"/>
    </location>
</feature>
<proteinExistence type="predicted"/>
<feature type="compositionally biased region" description="Basic and acidic residues" evidence="1">
    <location>
        <begin position="486"/>
        <end position="502"/>
    </location>
</feature>
<feature type="region of interest" description="Disordered" evidence="1">
    <location>
        <begin position="481"/>
        <end position="511"/>
    </location>
</feature>